<dbReference type="STRING" id="104259.A0A0F7VFI9"/>
<reference evidence="2" key="1">
    <citation type="journal article" date="2015" name="Genome Announc.">
        <title>Draft genome sequence of the fungus Penicillium brasilianum MG11.</title>
        <authorList>
            <person name="Horn F."/>
            <person name="Linde J."/>
            <person name="Mattern D.J."/>
            <person name="Walther G."/>
            <person name="Guthke R."/>
            <person name="Brakhage A.A."/>
            <person name="Valiante V."/>
        </authorList>
    </citation>
    <scope>NUCLEOTIDE SEQUENCE [LARGE SCALE GENOMIC DNA]</scope>
    <source>
        <strain evidence="2">MG11</strain>
    </source>
</reference>
<evidence type="ECO:0000313" key="2">
    <source>
        <dbReference type="Proteomes" id="UP000042958"/>
    </source>
</evidence>
<keyword evidence="2" id="KW-1185">Reference proteome</keyword>
<dbReference type="Proteomes" id="UP000042958">
    <property type="component" value="Unassembled WGS sequence"/>
</dbReference>
<accession>A0A0F7VFI9</accession>
<name>A0A0F7VFI9_PENBI</name>
<dbReference type="AlphaFoldDB" id="A0A0F7VFI9"/>
<proteinExistence type="predicted"/>
<dbReference type="OrthoDB" id="4358740at2759"/>
<sequence>MIDSGPLRVLVIISQRSSLYPKSNTTPEEIVPLAMRLLKKRKMWKATDYPAATKLLAVQKWRSRAFLVFDIANETYDAKLGHLPEHNQLPVVVAHFSKKKAAYPANSWVSQQVNHDVAMLHNANGFDAVPPFMEDHTLGTPPAYHSPRDISMLRVTYI</sequence>
<protein>
    <submittedName>
        <fullName evidence="1">Uncharacterized protein</fullName>
    </submittedName>
</protein>
<evidence type="ECO:0000313" key="1">
    <source>
        <dbReference type="EMBL" id="CEO59491.1"/>
    </source>
</evidence>
<gene>
    <name evidence="1" type="ORF">PMG11_04166</name>
</gene>
<organism evidence="1 2">
    <name type="scientific">Penicillium brasilianum</name>
    <dbReference type="NCBI Taxonomy" id="104259"/>
    <lineage>
        <taxon>Eukaryota</taxon>
        <taxon>Fungi</taxon>
        <taxon>Dikarya</taxon>
        <taxon>Ascomycota</taxon>
        <taxon>Pezizomycotina</taxon>
        <taxon>Eurotiomycetes</taxon>
        <taxon>Eurotiomycetidae</taxon>
        <taxon>Eurotiales</taxon>
        <taxon>Aspergillaceae</taxon>
        <taxon>Penicillium</taxon>
    </lineage>
</organism>
<dbReference type="EMBL" id="CDHK01000003">
    <property type="protein sequence ID" value="CEO59491.1"/>
    <property type="molecule type" value="Genomic_DNA"/>
</dbReference>